<reference evidence="8 9" key="1">
    <citation type="submission" date="2021-01" db="EMBL/GenBank/DDBJ databases">
        <title>Whole genome shotgun sequence of Asanoa siamensis NBRC 107932.</title>
        <authorList>
            <person name="Komaki H."/>
            <person name="Tamura T."/>
        </authorList>
    </citation>
    <scope>NUCLEOTIDE SEQUENCE [LARGE SCALE GENOMIC DNA]</scope>
    <source>
        <strain evidence="8 9">NBRC 107932</strain>
    </source>
</reference>
<dbReference type="Proteomes" id="UP000604117">
    <property type="component" value="Unassembled WGS sequence"/>
</dbReference>
<dbReference type="SMART" id="SM00421">
    <property type="entry name" value="HTH_LUXR"/>
    <property type="match status" value="1"/>
</dbReference>
<proteinExistence type="inferred from homology"/>
<dbReference type="InterPro" id="IPR014284">
    <property type="entry name" value="RNA_pol_sigma-70_dom"/>
</dbReference>
<dbReference type="SUPFAM" id="SSF88946">
    <property type="entry name" value="Sigma2 domain of RNA polymerase sigma factors"/>
    <property type="match status" value="1"/>
</dbReference>
<dbReference type="Gene3D" id="1.10.1740.10">
    <property type="match status" value="1"/>
</dbReference>
<dbReference type="PANTHER" id="PTHR43133:SF50">
    <property type="entry name" value="ECF RNA POLYMERASE SIGMA FACTOR SIGM"/>
    <property type="match status" value="1"/>
</dbReference>
<dbReference type="InterPro" id="IPR039425">
    <property type="entry name" value="RNA_pol_sigma-70-like"/>
</dbReference>
<feature type="compositionally biased region" description="Polar residues" evidence="6">
    <location>
        <begin position="1"/>
        <end position="17"/>
    </location>
</feature>
<dbReference type="GO" id="GO:0000428">
    <property type="term" value="C:DNA-directed RNA polymerase complex"/>
    <property type="evidence" value="ECO:0007669"/>
    <property type="project" value="UniProtKB-KW"/>
</dbReference>
<evidence type="ECO:0000313" key="8">
    <source>
        <dbReference type="EMBL" id="GIF72188.1"/>
    </source>
</evidence>
<organism evidence="8 9">
    <name type="scientific">Asanoa siamensis</name>
    <dbReference type="NCBI Taxonomy" id="926357"/>
    <lineage>
        <taxon>Bacteria</taxon>
        <taxon>Bacillati</taxon>
        <taxon>Actinomycetota</taxon>
        <taxon>Actinomycetes</taxon>
        <taxon>Micromonosporales</taxon>
        <taxon>Micromonosporaceae</taxon>
        <taxon>Asanoa</taxon>
    </lineage>
</organism>
<evidence type="ECO:0000256" key="6">
    <source>
        <dbReference type="SAM" id="MobiDB-lite"/>
    </source>
</evidence>
<keyword evidence="5" id="KW-0804">Transcription</keyword>
<dbReference type="Pfam" id="PF08281">
    <property type="entry name" value="Sigma70_r4_2"/>
    <property type="match status" value="1"/>
</dbReference>
<dbReference type="InterPro" id="IPR013249">
    <property type="entry name" value="RNA_pol_sigma70_r4_t2"/>
</dbReference>
<dbReference type="NCBIfam" id="TIGR02937">
    <property type="entry name" value="sigma70-ECF"/>
    <property type="match status" value="1"/>
</dbReference>
<keyword evidence="4" id="KW-0238">DNA-binding</keyword>
<accession>A0ABQ4CMH7</accession>
<evidence type="ECO:0000256" key="5">
    <source>
        <dbReference type="ARBA" id="ARBA00023163"/>
    </source>
</evidence>
<dbReference type="NCBIfam" id="TIGR02983">
    <property type="entry name" value="SigE-fam_strep"/>
    <property type="match status" value="1"/>
</dbReference>
<keyword evidence="8" id="KW-0240">DNA-directed RNA polymerase</keyword>
<dbReference type="InterPro" id="IPR000792">
    <property type="entry name" value="Tscrpt_reg_LuxR_C"/>
</dbReference>
<comment type="caution">
    <text evidence="8">The sequence shown here is derived from an EMBL/GenBank/DDBJ whole genome shotgun (WGS) entry which is preliminary data.</text>
</comment>
<evidence type="ECO:0000256" key="4">
    <source>
        <dbReference type="ARBA" id="ARBA00023125"/>
    </source>
</evidence>
<dbReference type="SUPFAM" id="SSF88659">
    <property type="entry name" value="Sigma3 and sigma4 domains of RNA polymerase sigma factors"/>
    <property type="match status" value="1"/>
</dbReference>
<sequence>MEGMRTSSVARGRSTAQRPEGTDPPSPGPSVGRPSVEAEFTSFVTANYGRLLHVADLIIGDAGRAEELLQTVLTRTYLRWSKVRQDNPLGYVRAGLVNARTDWLRRGLGREQPTATLPGTALAADHAEEVVGRDAVQRALAVLTARERAVIVLRFYEDLSEAEIARTLDIAAGTVKSACARALVKLRVAPDLADQSYGGERP</sequence>
<dbReference type="Gene3D" id="1.10.10.10">
    <property type="entry name" value="Winged helix-like DNA-binding domain superfamily/Winged helix DNA-binding domain"/>
    <property type="match status" value="1"/>
</dbReference>
<comment type="similarity">
    <text evidence="1">Belongs to the sigma-70 factor family. ECF subfamily.</text>
</comment>
<gene>
    <name evidence="8" type="primary">rpoE_6</name>
    <name evidence="8" type="ORF">Asi02nite_17060</name>
</gene>
<evidence type="ECO:0000256" key="3">
    <source>
        <dbReference type="ARBA" id="ARBA00023082"/>
    </source>
</evidence>
<evidence type="ECO:0000256" key="1">
    <source>
        <dbReference type="ARBA" id="ARBA00010641"/>
    </source>
</evidence>
<dbReference type="InterPro" id="IPR014325">
    <property type="entry name" value="RNA_pol_sigma-E_actinobac"/>
</dbReference>
<evidence type="ECO:0000256" key="2">
    <source>
        <dbReference type="ARBA" id="ARBA00023015"/>
    </source>
</evidence>
<dbReference type="InterPro" id="IPR036388">
    <property type="entry name" value="WH-like_DNA-bd_sf"/>
</dbReference>
<evidence type="ECO:0000313" key="9">
    <source>
        <dbReference type="Proteomes" id="UP000604117"/>
    </source>
</evidence>
<keyword evidence="2" id="KW-0805">Transcription regulation</keyword>
<keyword evidence="3" id="KW-0731">Sigma factor</keyword>
<evidence type="ECO:0000259" key="7">
    <source>
        <dbReference type="SMART" id="SM00421"/>
    </source>
</evidence>
<feature type="region of interest" description="Disordered" evidence="6">
    <location>
        <begin position="1"/>
        <end position="35"/>
    </location>
</feature>
<dbReference type="InterPro" id="IPR013324">
    <property type="entry name" value="RNA_pol_sigma_r3/r4-like"/>
</dbReference>
<keyword evidence="9" id="KW-1185">Reference proteome</keyword>
<name>A0ABQ4CMH7_9ACTN</name>
<protein>
    <submittedName>
        <fullName evidence="8">DNA-directed RNA polymerase sigma-70 factor</fullName>
    </submittedName>
</protein>
<dbReference type="CDD" id="cd06171">
    <property type="entry name" value="Sigma70_r4"/>
    <property type="match status" value="1"/>
</dbReference>
<dbReference type="EMBL" id="BONE01000010">
    <property type="protein sequence ID" value="GIF72188.1"/>
    <property type="molecule type" value="Genomic_DNA"/>
</dbReference>
<feature type="domain" description="HTH luxR-type" evidence="7">
    <location>
        <begin position="140"/>
        <end position="196"/>
    </location>
</feature>
<dbReference type="PANTHER" id="PTHR43133">
    <property type="entry name" value="RNA POLYMERASE ECF-TYPE SIGMA FACTO"/>
    <property type="match status" value="1"/>
</dbReference>
<dbReference type="InterPro" id="IPR013325">
    <property type="entry name" value="RNA_pol_sigma_r2"/>
</dbReference>